<keyword evidence="5" id="KW-1185">Reference proteome</keyword>
<dbReference type="EMBL" id="CAKOGP040002058">
    <property type="protein sequence ID" value="CAJ1960282.1"/>
    <property type="molecule type" value="Genomic_DNA"/>
</dbReference>
<evidence type="ECO:0000313" key="5">
    <source>
        <dbReference type="Proteomes" id="UP001295423"/>
    </source>
</evidence>
<feature type="compositionally biased region" description="Polar residues" evidence="1">
    <location>
        <begin position="14"/>
        <end position="23"/>
    </location>
</feature>
<dbReference type="SUPFAM" id="SSF63825">
    <property type="entry name" value="YWTD domain"/>
    <property type="match status" value="1"/>
</dbReference>
<dbReference type="InterPro" id="IPR011048">
    <property type="entry name" value="Haem_d1_sf"/>
</dbReference>
<dbReference type="SUPFAM" id="SSF51004">
    <property type="entry name" value="C-terminal (heme d1) domain of cytochrome cd1-nitrite reductase"/>
    <property type="match status" value="1"/>
</dbReference>
<feature type="compositionally biased region" description="Low complexity" evidence="1">
    <location>
        <begin position="236"/>
        <end position="257"/>
    </location>
</feature>
<dbReference type="Pfam" id="PF13449">
    <property type="entry name" value="Phytase-like"/>
    <property type="match status" value="1"/>
</dbReference>
<dbReference type="AlphaFoldDB" id="A0AAD2G3Y6"/>
<dbReference type="InterPro" id="IPR052956">
    <property type="entry name" value="Mesenchyme-surface_protein"/>
</dbReference>
<keyword evidence="2" id="KW-0472">Membrane</keyword>
<sequence>MKGDITKHDDEENPPTSTDGNDSSKPHPPASDSMEDNVKEREKKLRMALAVDRAPSQEAPSETQETASASASSDPMETAKEREKKLRLAPAFEDPTDHGPEGKIAVGGMKTSGDAGKGVIGAHRFGKSPPSKEKSILELEAQIVEPDEAEEMVTDLQLQVETLQRQVEKQQVAVVVGTEYGDDEEDSGWATCLYNRYVICLAILLVVGAGTAAGVVLASKSNDESSALIAGASDMPTTPTGSTEPISPTSTPSTVPTSAPTIPMPFQYFNRLSTASVCLQFDATCNTDIETSAEIVTATQDGNTIVYTDVPQESIGFMDITNPSTPIMGGLVAVGGAATSVAIKDKYVVVGVSTTNGNFTYPSGNIAVVDIDSKTIIHTMDLGGQPDSLSISPDKNNIAVAIENERNEDLSDGLIPQLPAGFLQIINCAPDDPTQWTMAKVELTGLRDVAYPSDPEPEFVDINADNIAVISLQENNALVIVDLVEAKVVKSFSAGIASVSGVDVDEEDIITQDGSVTVPREPDGVTWIGTEYFATADEGDLNGGSRGFSIFDQEGNIVYENGNGMEEWAIRVGHYADHRSENKGNEPETVHYAEFDEWKFLFVSSERSGLIYVYNVADVTRPRLRQVLPTGVEPEGIYAIPSRNLLVVASPEDNRDDKIRSSVTIYELQEAGPVYPSIIAGNDATGKPIPFSALSGLSFKDGFMYSVEDDNYKKSRIFEIDLSSYPYKITKGIRIKDTAGKLGAAISDLAGSQLLNNDMTVNLDLEGIDAVNDGFWVVSDGVARPFETPSLLLKVNFDGEIQEVATLPQALNGIQGLEGIAVDGDNIVVAFQRPWTGEETIGNRLGIYNVVTSTWKFVYYACEAPSSQNAGWVGLADMEALGNGRFYVLERDNQSGLDASIKRIYEIDLGDYSLADLNVVNKTLVRDLLPDLLSSNGLVMEKIEGLAVDDEGNVWINNDNDGVNGNSGENLLKNIGAMQ</sequence>
<feature type="region of interest" description="Disordered" evidence="1">
    <location>
        <begin position="1"/>
        <end position="109"/>
    </location>
</feature>
<keyword evidence="2" id="KW-0812">Transmembrane</keyword>
<organism evidence="4 5">
    <name type="scientific">Cylindrotheca closterium</name>
    <dbReference type="NCBI Taxonomy" id="2856"/>
    <lineage>
        <taxon>Eukaryota</taxon>
        <taxon>Sar</taxon>
        <taxon>Stramenopiles</taxon>
        <taxon>Ochrophyta</taxon>
        <taxon>Bacillariophyta</taxon>
        <taxon>Bacillariophyceae</taxon>
        <taxon>Bacillariophycidae</taxon>
        <taxon>Bacillariales</taxon>
        <taxon>Bacillariaceae</taxon>
        <taxon>Cylindrotheca</taxon>
    </lineage>
</organism>
<comment type="caution">
    <text evidence="4">The sequence shown here is derived from an EMBL/GenBank/DDBJ whole genome shotgun (WGS) entry which is preliminary data.</text>
</comment>
<dbReference type="InterPro" id="IPR027372">
    <property type="entry name" value="Phytase-like_dom"/>
</dbReference>
<name>A0AAD2G3Y6_9STRA</name>
<feature type="compositionally biased region" description="Basic and acidic residues" evidence="1">
    <location>
        <begin position="36"/>
        <end position="45"/>
    </location>
</feature>
<feature type="transmembrane region" description="Helical" evidence="2">
    <location>
        <begin position="197"/>
        <end position="218"/>
    </location>
</feature>
<feature type="compositionally biased region" description="Basic and acidic residues" evidence="1">
    <location>
        <begin position="1"/>
        <end position="10"/>
    </location>
</feature>
<feature type="region of interest" description="Disordered" evidence="1">
    <location>
        <begin position="230"/>
        <end position="257"/>
    </location>
</feature>
<dbReference type="InterPro" id="IPR015943">
    <property type="entry name" value="WD40/YVTN_repeat-like_dom_sf"/>
</dbReference>
<reference evidence="4" key="1">
    <citation type="submission" date="2023-08" db="EMBL/GenBank/DDBJ databases">
        <authorList>
            <person name="Audoor S."/>
            <person name="Bilcke G."/>
        </authorList>
    </citation>
    <scope>NUCLEOTIDE SEQUENCE</scope>
</reference>
<accession>A0AAD2G3Y6</accession>
<gene>
    <name evidence="4" type="ORF">CYCCA115_LOCUS18653</name>
</gene>
<protein>
    <recommendedName>
        <fullName evidence="3">Phytase-like domain-containing protein</fullName>
    </recommendedName>
</protein>
<dbReference type="Proteomes" id="UP001295423">
    <property type="component" value="Unassembled WGS sequence"/>
</dbReference>
<evidence type="ECO:0000259" key="3">
    <source>
        <dbReference type="Pfam" id="PF13449"/>
    </source>
</evidence>
<dbReference type="PANTHER" id="PTHR46928">
    <property type="entry name" value="MESENCHYME-SPECIFIC CELL SURFACE GLYCOPROTEIN"/>
    <property type="match status" value="1"/>
</dbReference>
<evidence type="ECO:0000256" key="2">
    <source>
        <dbReference type="SAM" id="Phobius"/>
    </source>
</evidence>
<keyword evidence="2" id="KW-1133">Transmembrane helix</keyword>
<feature type="compositionally biased region" description="Basic and acidic residues" evidence="1">
    <location>
        <begin position="77"/>
        <end position="86"/>
    </location>
</feature>
<dbReference type="Gene3D" id="2.130.10.10">
    <property type="entry name" value="YVTN repeat-like/Quinoprotein amine dehydrogenase"/>
    <property type="match status" value="1"/>
</dbReference>
<proteinExistence type="predicted"/>
<evidence type="ECO:0000256" key="1">
    <source>
        <dbReference type="SAM" id="MobiDB-lite"/>
    </source>
</evidence>
<evidence type="ECO:0000313" key="4">
    <source>
        <dbReference type="EMBL" id="CAJ1960282.1"/>
    </source>
</evidence>
<feature type="domain" description="Phytase-like" evidence="3">
    <location>
        <begin position="689"/>
        <end position="961"/>
    </location>
</feature>
<dbReference type="PANTHER" id="PTHR46928:SF1">
    <property type="entry name" value="MESENCHYME-SPECIFIC CELL SURFACE GLYCOPROTEIN"/>
    <property type="match status" value="1"/>
</dbReference>